<organism evidence="2 3">
    <name type="scientific">Tumebacillus flagellatus</name>
    <dbReference type="NCBI Taxonomy" id="1157490"/>
    <lineage>
        <taxon>Bacteria</taxon>
        <taxon>Bacillati</taxon>
        <taxon>Bacillota</taxon>
        <taxon>Bacilli</taxon>
        <taxon>Bacillales</taxon>
        <taxon>Alicyclobacillaceae</taxon>
        <taxon>Tumebacillus</taxon>
    </lineage>
</organism>
<protein>
    <recommendedName>
        <fullName evidence="4">Copper resistance protein D domain-containing protein</fullName>
    </recommendedName>
</protein>
<accession>A0A074LPS1</accession>
<keyword evidence="1" id="KW-0812">Transmembrane</keyword>
<evidence type="ECO:0000313" key="3">
    <source>
        <dbReference type="Proteomes" id="UP000027931"/>
    </source>
</evidence>
<evidence type="ECO:0008006" key="4">
    <source>
        <dbReference type="Google" id="ProtNLM"/>
    </source>
</evidence>
<comment type="caution">
    <text evidence="2">The sequence shown here is derived from an EMBL/GenBank/DDBJ whole genome shotgun (WGS) entry which is preliminary data.</text>
</comment>
<sequence>MKIMMGILYFLHLAGFTVWLGSMLLLAILLLAMRKNLGEWNSKPLFLLTASLVKWVLNGAALVVLASGVGLVQTLGLTTGNKPFYVSFMEQTGGMTILLFIVLMTWFSNRASKKLREDKNQAPGAFPKLLARYSAALSVFLILGVSVLLVVSFRVL</sequence>
<name>A0A074LPS1_9BACL</name>
<feature type="transmembrane region" description="Helical" evidence="1">
    <location>
        <begin position="84"/>
        <end position="108"/>
    </location>
</feature>
<evidence type="ECO:0000313" key="2">
    <source>
        <dbReference type="EMBL" id="KEO81858.1"/>
    </source>
</evidence>
<keyword evidence="1" id="KW-1133">Transmembrane helix</keyword>
<feature type="transmembrane region" description="Helical" evidence="1">
    <location>
        <begin position="45"/>
        <end position="72"/>
    </location>
</feature>
<feature type="transmembrane region" description="Helical" evidence="1">
    <location>
        <begin position="129"/>
        <end position="153"/>
    </location>
</feature>
<dbReference type="STRING" id="1157490.EL26_18650"/>
<evidence type="ECO:0000256" key="1">
    <source>
        <dbReference type="SAM" id="Phobius"/>
    </source>
</evidence>
<reference evidence="2 3" key="1">
    <citation type="journal article" date="2013" name="Int. J. Syst. Evol. Microbiol.">
        <title>Tumebacillus flagellatus sp. nov., an alpha-amylase/pullulanase-producing bacterium isolated from cassava wastewater.</title>
        <authorList>
            <person name="Wang Q."/>
            <person name="Xie N."/>
            <person name="Qin Y."/>
            <person name="Shen N."/>
            <person name="Zhu J."/>
            <person name="Mi H."/>
            <person name="Huang R."/>
        </authorList>
    </citation>
    <scope>NUCLEOTIDE SEQUENCE [LARGE SCALE GENOMIC DNA]</scope>
    <source>
        <strain evidence="2 3">GST4</strain>
    </source>
</reference>
<keyword evidence="3" id="KW-1185">Reference proteome</keyword>
<keyword evidence="1" id="KW-0472">Membrane</keyword>
<dbReference type="AlphaFoldDB" id="A0A074LPS1"/>
<feature type="transmembrane region" description="Helical" evidence="1">
    <location>
        <begin position="6"/>
        <end position="33"/>
    </location>
</feature>
<dbReference type="Proteomes" id="UP000027931">
    <property type="component" value="Unassembled WGS sequence"/>
</dbReference>
<gene>
    <name evidence="2" type="ORF">EL26_18650</name>
</gene>
<proteinExistence type="predicted"/>
<dbReference type="EMBL" id="JMIR01000031">
    <property type="protein sequence ID" value="KEO81858.1"/>
    <property type="molecule type" value="Genomic_DNA"/>
</dbReference>